<evidence type="ECO:0000256" key="6">
    <source>
        <dbReference type="ARBA" id="ARBA00052699"/>
    </source>
</evidence>
<dbReference type="GO" id="GO:0005737">
    <property type="term" value="C:cytoplasm"/>
    <property type="evidence" value="ECO:0007669"/>
    <property type="project" value="TreeGrafter"/>
</dbReference>
<gene>
    <name evidence="9" type="ORF">D1B31_03040</name>
</gene>
<keyword evidence="2 7" id="KW-0663">Pyridoxal phosphate</keyword>
<dbReference type="GO" id="GO:0047982">
    <property type="term" value="F:homocysteine desulfhydrase activity"/>
    <property type="evidence" value="ECO:0007669"/>
    <property type="project" value="UniProtKB-EC"/>
</dbReference>
<organism evidence="9 10">
    <name type="scientific">Neobacillus notoginsengisoli</name>
    <dbReference type="NCBI Taxonomy" id="1578198"/>
    <lineage>
        <taxon>Bacteria</taxon>
        <taxon>Bacillati</taxon>
        <taxon>Bacillota</taxon>
        <taxon>Bacilli</taxon>
        <taxon>Bacillales</taxon>
        <taxon>Bacillaceae</taxon>
        <taxon>Neobacillus</taxon>
    </lineage>
</organism>
<evidence type="ECO:0000256" key="2">
    <source>
        <dbReference type="ARBA" id="ARBA00022898"/>
    </source>
</evidence>
<comment type="cofactor">
    <cofactor evidence="1 8">
        <name>pyridoxal 5'-phosphate</name>
        <dbReference type="ChEBI" id="CHEBI:597326"/>
    </cofactor>
</comment>
<comment type="similarity">
    <text evidence="8">Belongs to the trans-sulfuration enzymes family.</text>
</comment>
<sequence>MNQDWEQDLEICLEYGDRRMEFGGSVIPPTFGGSLFVFDSTDKLTKAVMNEQGNYVYTRGTNPTIETAEMKLSALERGEQCRCFSSGMAAITAALFNSVKTGDHVLCISNLYFSTMELLKYLNKFGISHSVCYETDAAEVETYIQPNTTVIFIESPSYMTFRLTNLNAITSMAKKRGIRTIMDNTWATPLFQKPLLHGVDIVVHSLSKYLGGHSDLVGGAVIAGKQIMGTLFTKEFLLMGAAFSPYEASLLLRGLRSLPYRIKGHQENALKVAAFLEGHLRVLEVLYPGLPPHPDYELGKKLLTGYTGLMGFTVDGGYKEVKRVLDRLRHIKIGVSWGSFESLALSPNTGNNDQQLLSENIHPGTIRLAVGLGDSERIIRDLDQALD</sequence>
<dbReference type="InterPro" id="IPR015422">
    <property type="entry name" value="PyrdxlP-dep_Trfase_small"/>
</dbReference>
<evidence type="ECO:0000256" key="4">
    <source>
        <dbReference type="ARBA" id="ARBA00047199"/>
    </source>
</evidence>
<dbReference type="GO" id="GO:0030170">
    <property type="term" value="F:pyridoxal phosphate binding"/>
    <property type="evidence" value="ECO:0007669"/>
    <property type="project" value="InterPro"/>
</dbReference>
<evidence type="ECO:0000313" key="9">
    <source>
        <dbReference type="EMBL" id="RHW42585.1"/>
    </source>
</evidence>
<keyword evidence="9" id="KW-0456">Lyase</keyword>
<dbReference type="FunFam" id="3.40.640.10:FF:000046">
    <property type="entry name" value="Cystathionine gamma-lyase"/>
    <property type="match status" value="1"/>
</dbReference>
<proteinExistence type="inferred from homology"/>
<evidence type="ECO:0000256" key="1">
    <source>
        <dbReference type="ARBA" id="ARBA00001933"/>
    </source>
</evidence>
<dbReference type="SUPFAM" id="SSF53383">
    <property type="entry name" value="PLP-dependent transferases"/>
    <property type="match status" value="1"/>
</dbReference>
<dbReference type="OrthoDB" id="9780685at2"/>
<reference evidence="9 10" key="1">
    <citation type="journal article" date="2017" name="Int. J. Syst. Evol. Microbiol.">
        <title>Bacillus notoginsengisoli sp. nov., a novel bacterium isolated from the rhizosphere of Panax notoginseng.</title>
        <authorList>
            <person name="Zhang M.Y."/>
            <person name="Cheng J."/>
            <person name="Cai Y."/>
            <person name="Zhang T.Y."/>
            <person name="Wu Y.Y."/>
            <person name="Manikprabhu D."/>
            <person name="Li W.J."/>
            <person name="Zhang Y.X."/>
        </authorList>
    </citation>
    <scope>NUCLEOTIDE SEQUENCE [LARGE SCALE GENOMIC DNA]</scope>
    <source>
        <strain evidence="9 10">JCM 30743</strain>
    </source>
</reference>
<evidence type="ECO:0000256" key="5">
    <source>
        <dbReference type="ARBA" id="ARBA00048780"/>
    </source>
</evidence>
<evidence type="ECO:0000256" key="8">
    <source>
        <dbReference type="RuleBase" id="RU362118"/>
    </source>
</evidence>
<comment type="catalytic activity">
    <reaction evidence="5">
        <text>L-homocysteine + H2O = 2-oxobutanoate + hydrogen sulfide + NH4(+) + H(+)</text>
        <dbReference type="Rhea" id="RHEA:14501"/>
        <dbReference type="ChEBI" id="CHEBI:15377"/>
        <dbReference type="ChEBI" id="CHEBI:15378"/>
        <dbReference type="ChEBI" id="CHEBI:16763"/>
        <dbReference type="ChEBI" id="CHEBI:28938"/>
        <dbReference type="ChEBI" id="CHEBI:29919"/>
        <dbReference type="ChEBI" id="CHEBI:58199"/>
        <dbReference type="EC" id="4.4.1.2"/>
    </reaction>
    <physiologicalReaction direction="left-to-right" evidence="5">
        <dbReference type="Rhea" id="RHEA:14502"/>
    </physiologicalReaction>
</comment>
<keyword evidence="10" id="KW-1185">Reference proteome</keyword>
<dbReference type="PIRSF" id="PIRSF001434">
    <property type="entry name" value="CGS"/>
    <property type="match status" value="1"/>
</dbReference>
<dbReference type="EMBL" id="QWEG01000002">
    <property type="protein sequence ID" value="RHW42585.1"/>
    <property type="molecule type" value="Genomic_DNA"/>
</dbReference>
<dbReference type="Pfam" id="PF01053">
    <property type="entry name" value="Cys_Met_Meta_PP"/>
    <property type="match status" value="1"/>
</dbReference>
<name>A0A417YY54_9BACI</name>
<dbReference type="PANTHER" id="PTHR11808:SF80">
    <property type="entry name" value="CYSTATHIONINE GAMMA-LYASE"/>
    <property type="match status" value="1"/>
</dbReference>
<dbReference type="AlphaFoldDB" id="A0A417YY54"/>
<dbReference type="EC" id="4.4.1.2" evidence="3"/>
<evidence type="ECO:0000313" key="10">
    <source>
        <dbReference type="Proteomes" id="UP000284416"/>
    </source>
</evidence>
<feature type="modified residue" description="N6-(pyridoxal phosphate)lysine" evidence="7">
    <location>
        <position position="208"/>
    </location>
</feature>
<comment type="caution">
    <text evidence="9">The sequence shown here is derived from an EMBL/GenBank/DDBJ whole genome shotgun (WGS) entry which is preliminary data.</text>
</comment>
<evidence type="ECO:0000256" key="3">
    <source>
        <dbReference type="ARBA" id="ARBA00047175"/>
    </source>
</evidence>
<dbReference type="InterPro" id="IPR000277">
    <property type="entry name" value="Cys/Met-Metab_PyrdxlP-dep_enz"/>
</dbReference>
<evidence type="ECO:0000256" key="7">
    <source>
        <dbReference type="PIRSR" id="PIRSR001434-2"/>
    </source>
</evidence>
<dbReference type="InterPro" id="IPR015421">
    <property type="entry name" value="PyrdxlP-dep_Trfase_major"/>
</dbReference>
<dbReference type="Gene3D" id="3.40.640.10">
    <property type="entry name" value="Type I PLP-dependent aspartate aminotransferase-like (Major domain)"/>
    <property type="match status" value="1"/>
</dbReference>
<dbReference type="InterPro" id="IPR015424">
    <property type="entry name" value="PyrdxlP-dep_Trfase"/>
</dbReference>
<dbReference type="GO" id="GO:0019346">
    <property type="term" value="P:transsulfuration"/>
    <property type="evidence" value="ECO:0007669"/>
    <property type="project" value="InterPro"/>
</dbReference>
<accession>A0A417YY54</accession>
<dbReference type="Gene3D" id="3.90.1150.10">
    <property type="entry name" value="Aspartate Aminotransferase, domain 1"/>
    <property type="match status" value="1"/>
</dbReference>
<dbReference type="RefSeq" id="WP_118919282.1">
    <property type="nucleotide sequence ID" value="NZ_QWEG01000002.1"/>
</dbReference>
<comment type="catalytic activity">
    <reaction evidence="6">
        <text>L-methionine + H2O = methanethiol + 2-oxobutanoate + NH4(+)</text>
        <dbReference type="Rhea" id="RHEA:23800"/>
        <dbReference type="ChEBI" id="CHEBI:15377"/>
        <dbReference type="ChEBI" id="CHEBI:16007"/>
        <dbReference type="ChEBI" id="CHEBI:16763"/>
        <dbReference type="ChEBI" id="CHEBI:28938"/>
        <dbReference type="ChEBI" id="CHEBI:57844"/>
        <dbReference type="EC" id="4.4.1.11"/>
    </reaction>
    <physiologicalReaction direction="left-to-right" evidence="6">
        <dbReference type="Rhea" id="RHEA:23801"/>
    </physiologicalReaction>
</comment>
<dbReference type="PANTHER" id="PTHR11808">
    <property type="entry name" value="TRANS-SULFURATION ENZYME FAMILY MEMBER"/>
    <property type="match status" value="1"/>
</dbReference>
<dbReference type="Proteomes" id="UP000284416">
    <property type="component" value="Unassembled WGS sequence"/>
</dbReference>
<protein>
    <recommendedName>
        <fullName evidence="3">homocysteine desulfhydrase</fullName>
        <ecNumber evidence="3">4.4.1.2</ecNumber>
    </recommendedName>
    <alternativeName>
        <fullName evidence="4">Homocysteine desulfhydrase</fullName>
    </alternativeName>
</protein>
<dbReference type="GO" id="GO:0018826">
    <property type="term" value="F:methionine gamma-lyase activity"/>
    <property type="evidence" value="ECO:0007669"/>
    <property type="project" value="UniProtKB-EC"/>
</dbReference>